<keyword evidence="3" id="KW-1185">Reference proteome</keyword>
<dbReference type="GeneID" id="78391103"/>
<evidence type="ECO:0000259" key="1">
    <source>
        <dbReference type="Pfam" id="PF12146"/>
    </source>
</evidence>
<accession>A0A2S0L3D9</accession>
<dbReference type="InterPro" id="IPR052920">
    <property type="entry name" value="DNA-binding_regulatory"/>
</dbReference>
<gene>
    <name evidence="2" type="ORF">C5Q96_02390</name>
</gene>
<dbReference type="RefSeq" id="WP_106056847.1">
    <property type="nucleotide sequence ID" value="NZ_CP027228.1"/>
</dbReference>
<protein>
    <recommendedName>
        <fullName evidence="1">Serine aminopeptidase S33 domain-containing protein</fullName>
    </recommendedName>
</protein>
<proteinExistence type="predicted"/>
<organism evidence="2 3">
    <name type="scientific">Mogibacterium diversum</name>
    <dbReference type="NCBI Taxonomy" id="114527"/>
    <lineage>
        <taxon>Bacteria</taxon>
        <taxon>Bacillati</taxon>
        <taxon>Bacillota</taxon>
        <taxon>Clostridia</taxon>
        <taxon>Peptostreptococcales</taxon>
        <taxon>Anaerovoracaceae</taxon>
        <taxon>Mogibacterium</taxon>
    </lineage>
</organism>
<sequence>MKRSDRALNITSDNCKPRDRAYLLQYEESLKGEALKDPILVHIKSRDGLVLKGRLYKKQKNKPRAVVIAVHGFHSGGLRDMGRFADMYSRNGFDYLIISQRSHFDSEGEYLTFGAKESLDVLDWVDIVRKIYAPDIPIILHGVSMGAATVLIAAGIYDNLVDDNSKPNIICCIADSPYDNIIGQIEYLLGKRSNITKKIAIGLFKANMRLRAKANASDASPITSMSHIKLPIMFVHGKDDRYVLPDNSLRLYEVCKSEIKELLIVEEAGHVCSYVVQPDEYEKTFSSFVDSIIE</sequence>
<dbReference type="Proteomes" id="UP000237883">
    <property type="component" value="Chromosome"/>
</dbReference>
<dbReference type="PANTHER" id="PTHR43358">
    <property type="entry name" value="ALPHA/BETA-HYDROLASE"/>
    <property type="match status" value="1"/>
</dbReference>
<evidence type="ECO:0000313" key="3">
    <source>
        <dbReference type="Proteomes" id="UP000237883"/>
    </source>
</evidence>
<dbReference type="EMBL" id="CP027228">
    <property type="protein sequence ID" value="AVM47765.1"/>
    <property type="molecule type" value="Genomic_DNA"/>
</dbReference>
<feature type="domain" description="Serine aminopeptidase S33" evidence="1">
    <location>
        <begin position="62"/>
        <end position="155"/>
    </location>
</feature>
<reference evidence="3" key="1">
    <citation type="submission" date="2018-02" db="EMBL/GenBank/DDBJ databases">
        <authorList>
            <person name="Holder M.E."/>
            <person name="Ajami N.J."/>
            <person name="Petrosino J.F."/>
        </authorList>
    </citation>
    <scope>NUCLEOTIDE SEQUENCE [LARGE SCALE GENOMIC DNA]</scope>
    <source>
        <strain evidence="3">CCUG 47132</strain>
    </source>
</reference>
<dbReference type="Gene3D" id="3.40.50.1820">
    <property type="entry name" value="alpha/beta hydrolase"/>
    <property type="match status" value="1"/>
</dbReference>
<name>A0A2S0L3D9_9FIRM</name>
<evidence type="ECO:0000313" key="2">
    <source>
        <dbReference type="EMBL" id="AVM47765.1"/>
    </source>
</evidence>
<dbReference type="OrthoDB" id="9776685at2"/>
<dbReference type="Pfam" id="PF12146">
    <property type="entry name" value="Hydrolase_4"/>
    <property type="match status" value="1"/>
</dbReference>
<dbReference type="SUPFAM" id="SSF53474">
    <property type="entry name" value="alpha/beta-Hydrolases"/>
    <property type="match status" value="1"/>
</dbReference>
<dbReference type="AlphaFoldDB" id="A0A2S0L3D9"/>
<dbReference type="InterPro" id="IPR022742">
    <property type="entry name" value="Hydrolase_4"/>
</dbReference>
<dbReference type="InterPro" id="IPR029058">
    <property type="entry name" value="AB_hydrolase_fold"/>
</dbReference>
<dbReference type="PANTHER" id="PTHR43358:SF4">
    <property type="entry name" value="ALPHA_BETA HYDROLASE FOLD-1 DOMAIN-CONTAINING PROTEIN"/>
    <property type="match status" value="1"/>
</dbReference>
<dbReference type="KEGG" id="mdv:C5Q96_02390"/>